<feature type="domain" description="PPM-type phosphatase" evidence="1">
    <location>
        <begin position="43"/>
        <end position="116"/>
    </location>
</feature>
<gene>
    <name evidence="2" type="ORF">KDA_35350</name>
</gene>
<name>A0A402B9J7_9CHLR</name>
<dbReference type="Proteomes" id="UP000287171">
    <property type="component" value="Unassembled WGS sequence"/>
</dbReference>
<comment type="caution">
    <text evidence="2">The sequence shown here is derived from an EMBL/GenBank/DDBJ whole genome shotgun (WGS) entry which is preliminary data.</text>
</comment>
<evidence type="ECO:0000313" key="2">
    <source>
        <dbReference type="EMBL" id="GCE28051.1"/>
    </source>
</evidence>
<evidence type="ECO:0000259" key="1">
    <source>
        <dbReference type="Pfam" id="PF13672"/>
    </source>
</evidence>
<dbReference type="Pfam" id="PF13672">
    <property type="entry name" value="PP2C_2"/>
    <property type="match status" value="1"/>
</dbReference>
<dbReference type="SUPFAM" id="SSF81606">
    <property type="entry name" value="PP2C-like"/>
    <property type="match status" value="1"/>
</dbReference>
<dbReference type="EMBL" id="BIFT01000001">
    <property type="protein sequence ID" value="GCE28051.1"/>
    <property type="molecule type" value="Genomic_DNA"/>
</dbReference>
<protein>
    <recommendedName>
        <fullName evidence="1">PPM-type phosphatase domain-containing protein</fullName>
    </recommendedName>
</protein>
<dbReference type="AlphaFoldDB" id="A0A402B9J7"/>
<dbReference type="Gene3D" id="3.60.40.10">
    <property type="entry name" value="PPM-type phosphatase domain"/>
    <property type="match status" value="1"/>
</dbReference>
<proteinExistence type="predicted"/>
<dbReference type="InterPro" id="IPR036457">
    <property type="entry name" value="PPM-type-like_dom_sf"/>
</dbReference>
<reference evidence="3" key="1">
    <citation type="submission" date="2018-12" db="EMBL/GenBank/DDBJ databases">
        <title>Tengunoibacter tsumagoiensis gen. nov., sp. nov., Dictyobacter kobayashii sp. nov., D. alpinus sp. nov., and D. joshuensis sp. nov. and description of Dictyobacteraceae fam. nov. within the order Ktedonobacterales isolated from Tengu-no-mugimeshi.</title>
        <authorList>
            <person name="Wang C.M."/>
            <person name="Zheng Y."/>
            <person name="Sakai Y."/>
            <person name="Toyoda A."/>
            <person name="Minakuchi Y."/>
            <person name="Abe K."/>
            <person name="Yokota A."/>
            <person name="Yabe S."/>
        </authorList>
    </citation>
    <scope>NUCLEOTIDE SEQUENCE [LARGE SCALE GENOMIC DNA]</scope>
    <source>
        <strain evidence="3">Uno16</strain>
    </source>
</reference>
<organism evidence="2 3">
    <name type="scientific">Dictyobacter alpinus</name>
    <dbReference type="NCBI Taxonomy" id="2014873"/>
    <lineage>
        <taxon>Bacteria</taxon>
        <taxon>Bacillati</taxon>
        <taxon>Chloroflexota</taxon>
        <taxon>Ktedonobacteria</taxon>
        <taxon>Ktedonobacterales</taxon>
        <taxon>Dictyobacteraceae</taxon>
        <taxon>Dictyobacter</taxon>
    </lineage>
</organism>
<keyword evidence="3" id="KW-1185">Reference proteome</keyword>
<sequence length="289" mass="32446">MPPENAANMFRVLETDQVIDSFTRTMLGSSINARVLSFRCREAQEQSLPNQDYATVSYCKDGSSLIFCICDGVGSSYKGDFAACCLASYLVKWLQALPARQERPTRLDAALQEQLDRLAPVAQGQLIKLEMPDDTPALVREVLEDLCRDYGSEAVFLCGRLDYEMSVDGRPGQLSDALFCWMGNVTARLFLDSQQSISLGEKTDKNGRWSTRRGCRGELHTWSRSLPALERLVIHTDGLDEIGTSLATLDDDALLAEIQHLLTLPKSDDMTLLDLYWQDDVYEAEVNWR</sequence>
<dbReference type="RefSeq" id="WP_161982200.1">
    <property type="nucleotide sequence ID" value="NZ_BIFT01000001.1"/>
</dbReference>
<accession>A0A402B9J7</accession>
<dbReference type="InterPro" id="IPR001932">
    <property type="entry name" value="PPM-type_phosphatase-like_dom"/>
</dbReference>
<evidence type="ECO:0000313" key="3">
    <source>
        <dbReference type="Proteomes" id="UP000287171"/>
    </source>
</evidence>